<dbReference type="OrthoDB" id="6133115at2759"/>
<name>A0A9P0CPH2_9CUCU</name>
<feature type="transmembrane region" description="Helical" evidence="8">
    <location>
        <begin position="296"/>
        <end position="316"/>
    </location>
</feature>
<organism evidence="9 10">
    <name type="scientific">Psylliodes chrysocephalus</name>
    <dbReference type="NCBI Taxonomy" id="3402493"/>
    <lineage>
        <taxon>Eukaryota</taxon>
        <taxon>Metazoa</taxon>
        <taxon>Ecdysozoa</taxon>
        <taxon>Arthropoda</taxon>
        <taxon>Hexapoda</taxon>
        <taxon>Insecta</taxon>
        <taxon>Pterygota</taxon>
        <taxon>Neoptera</taxon>
        <taxon>Endopterygota</taxon>
        <taxon>Coleoptera</taxon>
        <taxon>Polyphaga</taxon>
        <taxon>Cucujiformia</taxon>
        <taxon>Chrysomeloidea</taxon>
        <taxon>Chrysomelidae</taxon>
        <taxon>Galerucinae</taxon>
        <taxon>Alticini</taxon>
        <taxon>Psylliodes</taxon>
    </lineage>
</organism>
<evidence type="ECO:0000256" key="7">
    <source>
        <dbReference type="ARBA" id="ARBA00023136"/>
    </source>
</evidence>
<evidence type="ECO:0008006" key="11">
    <source>
        <dbReference type="Google" id="ProtNLM"/>
    </source>
</evidence>
<feature type="transmembrane region" description="Helical" evidence="8">
    <location>
        <begin position="117"/>
        <end position="138"/>
    </location>
</feature>
<feature type="transmembrane region" description="Helical" evidence="8">
    <location>
        <begin position="424"/>
        <end position="446"/>
    </location>
</feature>
<feature type="transmembrane region" description="Helical" evidence="8">
    <location>
        <begin position="325"/>
        <end position="345"/>
    </location>
</feature>
<feature type="transmembrane region" description="Helical" evidence="8">
    <location>
        <begin position="396"/>
        <end position="418"/>
    </location>
</feature>
<dbReference type="InterPro" id="IPR005828">
    <property type="entry name" value="MFS_sugar_transport-like"/>
</dbReference>
<feature type="transmembrane region" description="Helical" evidence="8">
    <location>
        <begin position="150"/>
        <end position="171"/>
    </location>
</feature>
<dbReference type="GO" id="GO:0022857">
    <property type="term" value="F:transmembrane transporter activity"/>
    <property type="evidence" value="ECO:0007669"/>
    <property type="project" value="InterPro"/>
</dbReference>
<evidence type="ECO:0000256" key="5">
    <source>
        <dbReference type="ARBA" id="ARBA00022692"/>
    </source>
</evidence>
<evidence type="ECO:0000313" key="10">
    <source>
        <dbReference type="Proteomes" id="UP001153636"/>
    </source>
</evidence>
<protein>
    <recommendedName>
        <fullName evidence="11">Facilitated trehalose transporter Tret1-like</fullName>
    </recommendedName>
</protein>
<dbReference type="InterPro" id="IPR050549">
    <property type="entry name" value="MFS_Trehalose_Transporter"/>
</dbReference>
<feature type="transmembrane region" description="Helical" evidence="8">
    <location>
        <begin position="62"/>
        <end position="81"/>
    </location>
</feature>
<keyword evidence="3" id="KW-1003">Cell membrane</keyword>
<evidence type="ECO:0000256" key="8">
    <source>
        <dbReference type="SAM" id="Phobius"/>
    </source>
</evidence>
<dbReference type="AlphaFoldDB" id="A0A9P0CPH2"/>
<feature type="transmembrane region" description="Helical" evidence="8">
    <location>
        <begin position="365"/>
        <end position="384"/>
    </location>
</feature>
<evidence type="ECO:0000256" key="1">
    <source>
        <dbReference type="ARBA" id="ARBA00004651"/>
    </source>
</evidence>
<dbReference type="Proteomes" id="UP001153636">
    <property type="component" value="Chromosome 15"/>
</dbReference>
<dbReference type="GO" id="GO:0005886">
    <property type="term" value="C:plasma membrane"/>
    <property type="evidence" value="ECO:0007669"/>
    <property type="project" value="UniProtKB-SubCell"/>
</dbReference>
<dbReference type="PANTHER" id="PTHR48021">
    <property type="match status" value="1"/>
</dbReference>
<keyword evidence="6 8" id="KW-1133">Transmembrane helix</keyword>
<evidence type="ECO:0000313" key="9">
    <source>
        <dbReference type="EMBL" id="CAH1103873.1"/>
    </source>
</evidence>
<keyword evidence="4" id="KW-0762">Sugar transport</keyword>
<evidence type="ECO:0000256" key="2">
    <source>
        <dbReference type="ARBA" id="ARBA00022448"/>
    </source>
</evidence>
<evidence type="ECO:0000256" key="6">
    <source>
        <dbReference type="ARBA" id="ARBA00022989"/>
    </source>
</evidence>
<evidence type="ECO:0000256" key="4">
    <source>
        <dbReference type="ARBA" id="ARBA00022597"/>
    </source>
</evidence>
<dbReference type="PANTHER" id="PTHR48021:SF46">
    <property type="entry name" value="MAJOR FACILITATOR SUPERFAMILY (MFS) PROFILE DOMAIN-CONTAINING PROTEIN"/>
    <property type="match status" value="1"/>
</dbReference>
<keyword evidence="10" id="KW-1185">Reference proteome</keyword>
<dbReference type="FunFam" id="1.20.1250.20:FF:000218">
    <property type="entry name" value="facilitated trehalose transporter Tret1"/>
    <property type="match status" value="1"/>
</dbReference>
<dbReference type="Gene3D" id="1.20.1250.20">
    <property type="entry name" value="MFS general substrate transporter like domains"/>
    <property type="match status" value="1"/>
</dbReference>
<feature type="transmembrane region" description="Helical" evidence="8">
    <location>
        <begin position="93"/>
        <end position="111"/>
    </location>
</feature>
<feature type="transmembrane region" description="Helical" evidence="8">
    <location>
        <begin position="177"/>
        <end position="196"/>
    </location>
</feature>
<keyword evidence="5 8" id="KW-0812">Transmembrane</keyword>
<gene>
    <name evidence="9" type="ORF">PSYICH_LOCUS5012</name>
</gene>
<sequence length="462" mass="51718">MVLMMRQTSQKCDQDEKIWVQVVAIIIACLSAITYGLILAWTSPFIVKITNDKINYDITPDQASLLTYIPPIAMVISCIFFSKLSDKIGRKKTLMLISIPHCISWICTIVSKNLYVLYAARLFGGTADGCLLVTLPVYIGEISVPKVRGVWGNLVAVCTFFGIFLINVVGSQCSVEVTAYIFLPIPIIFILSMHFLPESPYWYIMHERDEDAKKSLRSFRGIQDVDNIFIKLKEDIDKQMKEAGTWTDLVTIPTNRRGLIAGIFLRVSQLFGGVGALMTYTQYVFASLKIDIPSEIPTIVFSGVCFVLLLVTGYFIERVGKKKCFIITSFLNAIILLLEAIYFYYELEVPEVDLSKLNWFPIAGMVLYAVFCSFGSIPIPNVMLGELFSTSIKAKGVTALIITFGLAFSVSNFIFYTLNTKVGMYGPFLFFGISNLISSVVAFYLLPETAGKTLEEIQMILK</sequence>
<keyword evidence="2" id="KW-0813">Transport</keyword>
<dbReference type="Pfam" id="PF00083">
    <property type="entry name" value="Sugar_tr"/>
    <property type="match status" value="1"/>
</dbReference>
<dbReference type="InterPro" id="IPR036259">
    <property type="entry name" value="MFS_trans_sf"/>
</dbReference>
<feature type="transmembrane region" description="Helical" evidence="8">
    <location>
        <begin position="263"/>
        <end position="284"/>
    </location>
</feature>
<comment type="subcellular location">
    <subcellularLocation>
        <location evidence="1">Cell membrane</location>
        <topology evidence="1">Multi-pass membrane protein</topology>
    </subcellularLocation>
</comment>
<evidence type="ECO:0000256" key="3">
    <source>
        <dbReference type="ARBA" id="ARBA00022475"/>
    </source>
</evidence>
<accession>A0A9P0CPH2</accession>
<keyword evidence="7 8" id="KW-0472">Membrane</keyword>
<reference evidence="9" key="1">
    <citation type="submission" date="2022-01" db="EMBL/GenBank/DDBJ databases">
        <authorList>
            <person name="King R."/>
        </authorList>
    </citation>
    <scope>NUCLEOTIDE SEQUENCE</scope>
</reference>
<dbReference type="EMBL" id="OV651827">
    <property type="protein sequence ID" value="CAH1103873.1"/>
    <property type="molecule type" value="Genomic_DNA"/>
</dbReference>
<dbReference type="SUPFAM" id="SSF103473">
    <property type="entry name" value="MFS general substrate transporter"/>
    <property type="match status" value="1"/>
</dbReference>
<feature type="transmembrane region" description="Helical" evidence="8">
    <location>
        <begin position="20"/>
        <end position="42"/>
    </location>
</feature>
<proteinExistence type="predicted"/>